<feature type="transmembrane region" description="Helical" evidence="10">
    <location>
        <begin position="505"/>
        <end position="528"/>
    </location>
</feature>
<evidence type="ECO:0000313" key="12">
    <source>
        <dbReference type="Proteomes" id="UP001149165"/>
    </source>
</evidence>
<evidence type="ECO:0000256" key="5">
    <source>
        <dbReference type="ARBA" id="ARBA00022692"/>
    </source>
</evidence>
<sequence length="538" mass="58745">MTPDNEIATVEVRTEKDIQSQQQPQAQLDPNIGSSSDKNVHDAPFPVDTTAGRRNPVGSRVGSLLRAFEQQLVEYNLEARGIERVGADERMKRLSWVSYLQAFLLWVSINLAANNITLGMLGPAVYGLSFKDSALCAVFGVFTGSLVASWMATWGPISGIRTMAFGRYSMGWWPSKIIVLLNLIQMIGYCLIDCVVGGQILSAVSPGGMSVAVGIVIIAIISWVVATFGIQGFHYYERFAFLPQLIVFCILFGVSSVKFDLSTVSTGDARTVAGNRLSFFSICVSAGITYAPLAADFFVYYPEHTSRLTIFTLTLTGLVLSFSFALISGIGLGSGILSHPEYATAYAKGQGALIVEGFGPLHGFGKFCSVIVALGLIANTVAPTYSSGVDFQILGRYAEQIPRVIWNTVGVIIYTICALVGRSHLSEIFTNFLALMGYWVAIWFAILIEEFLIFRFRSGYNWAAWRDPKKLPIGFAAFTAFAVGWVGAILCMAQVWYIGPLAKLVGAYGADMGNYVGFTWALVVYPPLRFLELRFIGR</sequence>
<feature type="transmembrane region" description="Helical" evidence="10">
    <location>
        <begin position="475"/>
        <end position="499"/>
    </location>
</feature>
<dbReference type="PANTHER" id="PTHR31806">
    <property type="entry name" value="PURINE-CYTOSINE PERMEASE FCY2-RELATED"/>
    <property type="match status" value="1"/>
</dbReference>
<dbReference type="EMBL" id="JAPQKH010000006">
    <property type="protein sequence ID" value="KAJ5094203.1"/>
    <property type="molecule type" value="Genomic_DNA"/>
</dbReference>
<keyword evidence="7 8" id="KW-0472">Membrane</keyword>
<dbReference type="GO" id="GO:0022857">
    <property type="term" value="F:transmembrane transporter activity"/>
    <property type="evidence" value="ECO:0007669"/>
    <property type="project" value="InterPro"/>
</dbReference>
<comment type="similarity">
    <text evidence="2 8">Belongs to the purine-cytosine permease (2.A.39) family.</text>
</comment>
<keyword evidence="5 10" id="KW-0812">Transmembrane</keyword>
<evidence type="ECO:0000256" key="7">
    <source>
        <dbReference type="ARBA" id="ARBA00023136"/>
    </source>
</evidence>
<accession>A0A9W9F5X2</accession>
<dbReference type="Proteomes" id="UP001149165">
    <property type="component" value="Unassembled WGS sequence"/>
</dbReference>
<dbReference type="PANTHER" id="PTHR31806:SF8">
    <property type="entry name" value="TRANSPORTER, PUTATIVE (AFU_ORTHOLOGUE AFUA_2G03000)-RELATED"/>
    <property type="match status" value="1"/>
</dbReference>
<feature type="transmembrane region" description="Helical" evidence="10">
    <location>
        <begin position="308"/>
        <end position="332"/>
    </location>
</feature>
<keyword evidence="6 10" id="KW-1133">Transmembrane helix</keyword>
<feature type="transmembrane region" description="Helical" evidence="10">
    <location>
        <begin position="133"/>
        <end position="157"/>
    </location>
</feature>
<evidence type="ECO:0000256" key="9">
    <source>
        <dbReference type="SAM" id="MobiDB-lite"/>
    </source>
</evidence>
<dbReference type="GO" id="GO:0005886">
    <property type="term" value="C:plasma membrane"/>
    <property type="evidence" value="ECO:0007669"/>
    <property type="project" value="TreeGrafter"/>
</dbReference>
<feature type="transmembrane region" description="Helical" evidence="10">
    <location>
        <begin position="363"/>
        <end position="383"/>
    </location>
</feature>
<dbReference type="GO" id="GO:0000329">
    <property type="term" value="C:fungal-type vacuole membrane"/>
    <property type="evidence" value="ECO:0007669"/>
    <property type="project" value="TreeGrafter"/>
</dbReference>
<evidence type="ECO:0000256" key="3">
    <source>
        <dbReference type="ARBA" id="ARBA00022448"/>
    </source>
</evidence>
<protein>
    <submittedName>
        <fullName evidence="11">Permease cytosine/purine uracil thiamine allantoin</fullName>
    </submittedName>
</protein>
<comment type="subcellular location">
    <subcellularLocation>
        <location evidence="1">Membrane</location>
        <topology evidence="1">Multi-pass membrane protein</topology>
    </subcellularLocation>
</comment>
<dbReference type="GO" id="GO:0015851">
    <property type="term" value="P:nucleobase transport"/>
    <property type="evidence" value="ECO:0007669"/>
    <property type="project" value="UniProtKB-ARBA"/>
</dbReference>
<organism evidence="11 12">
    <name type="scientific">Penicillium angulare</name>
    <dbReference type="NCBI Taxonomy" id="116970"/>
    <lineage>
        <taxon>Eukaryota</taxon>
        <taxon>Fungi</taxon>
        <taxon>Dikarya</taxon>
        <taxon>Ascomycota</taxon>
        <taxon>Pezizomycotina</taxon>
        <taxon>Eurotiomycetes</taxon>
        <taxon>Eurotiomycetidae</taxon>
        <taxon>Eurotiales</taxon>
        <taxon>Aspergillaceae</taxon>
        <taxon>Penicillium</taxon>
    </lineage>
</organism>
<reference evidence="11" key="2">
    <citation type="journal article" date="2023" name="IMA Fungus">
        <title>Comparative genomic study of the Penicillium genus elucidates a diverse pangenome and 15 lateral gene transfer events.</title>
        <authorList>
            <person name="Petersen C."/>
            <person name="Sorensen T."/>
            <person name="Nielsen M.R."/>
            <person name="Sondergaard T.E."/>
            <person name="Sorensen J.L."/>
            <person name="Fitzpatrick D.A."/>
            <person name="Frisvad J.C."/>
            <person name="Nielsen K.L."/>
        </authorList>
    </citation>
    <scope>NUCLEOTIDE SEQUENCE</scope>
    <source>
        <strain evidence="11">IBT 30069</strain>
    </source>
</reference>
<feature type="transmembrane region" description="Helical" evidence="10">
    <location>
        <begin position="279"/>
        <end position="301"/>
    </location>
</feature>
<proteinExistence type="inferred from homology"/>
<gene>
    <name evidence="11" type="ORF">N7456_010064</name>
</gene>
<evidence type="ECO:0000256" key="1">
    <source>
        <dbReference type="ARBA" id="ARBA00004141"/>
    </source>
</evidence>
<keyword evidence="4" id="KW-0597">Phosphoprotein</keyword>
<feature type="transmembrane region" description="Helical" evidence="10">
    <location>
        <begin position="240"/>
        <end position="259"/>
    </location>
</feature>
<feature type="transmembrane region" description="Helical" evidence="10">
    <location>
        <begin position="428"/>
        <end position="454"/>
    </location>
</feature>
<evidence type="ECO:0000256" key="8">
    <source>
        <dbReference type="PIRNR" id="PIRNR002744"/>
    </source>
</evidence>
<dbReference type="InterPro" id="IPR001248">
    <property type="entry name" value="Pur-cyt_permease"/>
</dbReference>
<feature type="transmembrane region" description="Helical" evidence="10">
    <location>
        <begin position="207"/>
        <end position="228"/>
    </location>
</feature>
<name>A0A9W9F5X2_9EURO</name>
<evidence type="ECO:0000256" key="10">
    <source>
        <dbReference type="SAM" id="Phobius"/>
    </source>
</evidence>
<feature type="transmembrane region" description="Helical" evidence="10">
    <location>
        <begin position="404"/>
        <end position="422"/>
    </location>
</feature>
<feature type="transmembrane region" description="Helical" evidence="10">
    <location>
        <begin position="177"/>
        <end position="201"/>
    </location>
</feature>
<feature type="region of interest" description="Disordered" evidence="9">
    <location>
        <begin position="1"/>
        <end position="54"/>
    </location>
</feature>
<dbReference type="AlphaFoldDB" id="A0A9W9F5X2"/>
<comment type="caution">
    <text evidence="11">The sequence shown here is derived from an EMBL/GenBank/DDBJ whole genome shotgun (WGS) entry which is preliminary data.</text>
</comment>
<reference evidence="11" key="1">
    <citation type="submission" date="2022-11" db="EMBL/GenBank/DDBJ databases">
        <authorList>
            <person name="Petersen C."/>
        </authorList>
    </citation>
    <scope>NUCLEOTIDE SEQUENCE</scope>
    <source>
        <strain evidence="11">IBT 30069</strain>
    </source>
</reference>
<evidence type="ECO:0000313" key="11">
    <source>
        <dbReference type="EMBL" id="KAJ5094203.1"/>
    </source>
</evidence>
<dbReference type="Gene3D" id="1.10.4160.10">
    <property type="entry name" value="Hydantoin permease"/>
    <property type="match status" value="1"/>
</dbReference>
<feature type="transmembrane region" description="Helical" evidence="10">
    <location>
        <begin position="94"/>
        <end position="113"/>
    </location>
</feature>
<evidence type="ECO:0000256" key="4">
    <source>
        <dbReference type="ARBA" id="ARBA00022553"/>
    </source>
</evidence>
<dbReference type="InterPro" id="IPR026030">
    <property type="entry name" value="Pur-cyt_permease_Fcy2/21/22"/>
</dbReference>
<keyword evidence="12" id="KW-1185">Reference proteome</keyword>
<dbReference type="OrthoDB" id="5428495at2759"/>
<dbReference type="Pfam" id="PF02133">
    <property type="entry name" value="Transp_cyt_pur"/>
    <property type="match status" value="1"/>
</dbReference>
<evidence type="ECO:0000256" key="6">
    <source>
        <dbReference type="ARBA" id="ARBA00022989"/>
    </source>
</evidence>
<dbReference type="FunFam" id="1.10.4160.10:FF:000002">
    <property type="entry name" value="Purine-cytosine permease fcyB"/>
    <property type="match status" value="1"/>
</dbReference>
<dbReference type="PIRSF" id="PIRSF002744">
    <property type="entry name" value="Pur-cyt_permease"/>
    <property type="match status" value="1"/>
</dbReference>
<evidence type="ECO:0000256" key="2">
    <source>
        <dbReference type="ARBA" id="ARBA00008974"/>
    </source>
</evidence>
<keyword evidence="3 8" id="KW-0813">Transport</keyword>